<dbReference type="PANTHER" id="PTHR15020">
    <property type="entry name" value="FLAVIN REDUCTASE-RELATED"/>
    <property type="match status" value="1"/>
</dbReference>
<dbReference type="PANTHER" id="PTHR15020:SF50">
    <property type="entry name" value="UPF0659 PROTEIN YMR090W"/>
    <property type="match status" value="1"/>
</dbReference>
<name>A0A3D8TL21_9LIST</name>
<sequence length="206" mass="22199">MKVLIIGANGQIGRKIVRLLSPTNFVRAMVRKAEQMPDLESLGGHPIIGDLEKDFSYAYDEIDAVVFAAGSGGQTGADKTIAVDQFGAIKAIETAKEYGVKRFVLISSLFAGEPEKGPKSLETYLEAKGRADDALITSGLEYTILRPTTLSNDEPTGKVADVTSFGESTVTRADVAAFVTAVLPEEKTFKKIYTFANGDIPIKEYL</sequence>
<proteinExistence type="predicted"/>
<dbReference type="CDD" id="cd05243">
    <property type="entry name" value="SDR_a5"/>
    <property type="match status" value="1"/>
</dbReference>
<dbReference type="Proteomes" id="UP000257055">
    <property type="component" value="Unassembled WGS sequence"/>
</dbReference>
<evidence type="ECO:0000259" key="1">
    <source>
        <dbReference type="Pfam" id="PF13460"/>
    </source>
</evidence>
<dbReference type="EMBL" id="LARY01000003">
    <property type="protein sequence ID" value="RDW99437.1"/>
    <property type="molecule type" value="Genomic_DNA"/>
</dbReference>
<dbReference type="InterPro" id="IPR036291">
    <property type="entry name" value="NAD(P)-bd_dom_sf"/>
</dbReference>
<gene>
    <name evidence="2" type="ORF">UR08_11420</name>
</gene>
<organism evidence="2 3">
    <name type="scientific">Listeria kieliensis</name>
    <dbReference type="NCBI Taxonomy" id="1621700"/>
    <lineage>
        <taxon>Bacteria</taxon>
        <taxon>Bacillati</taxon>
        <taxon>Bacillota</taxon>
        <taxon>Bacilli</taxon>
        <taxon>Bacillales</taxon>
        <taxon>Listeriaceae</taxon>
        <taxon>Listeria</taxon>
    </lineage>
</organism>
<protein>
    <submittedName>
        <fullName evidence="2">NAD-dependent dehydratase</fullName>
    </submittedName>
</protein>
<dbReference type="AlphaFoldDB" id="A0A3D8TL21"/>
<evidence type="ECO:0000313" key="3">
    <source>
        <dbReference type="Proteomes" id="UP000257055"/>
    </source>
</evidence>
<dbReference type="RefSeq" id="WP_115753823.1">
    <property type="nucleotide sequence ID" value="NZ_LARY01000003.1"/>
</dbReference>
<dbReference type="Gene3D" id="3.40.50.720">
    <property type="entry name" value="NAD(P)-binding Rossmann-like Domain"/>
    <property type="match status" value="1"/>
</dbReference>
<reference evidence="3" key="1">
    <citation type="submission" date="2015-04" db="EMBL/GenBank/DDBJ databases">
        <authorList>
            <person name="Schardt J."/>
            <person name="Mueller-Herbst S."/>
            <person name="Scherer S."/>
            <person name="Huptas C."/>
        </authorList>
    </citation>
    <scope>NUCLEOTIDE SEQUENCE [LARGE SCALE GENOMIC DNA]</scope>
    <source>
        <strain evidence="3">Kiel-L1</strain>
    </source>
</reference>
<accession>A0A3D8TL21</accession>
<comment type="caution">
    <text evidence="2">The sequence shown here is derived from an EMBL/GenBank/DDBJ whole genome shotgun (WGS) entry which is preliminary data.</text>
</comment>
<feature type="domain" description="NAD(P)-binding" evidence="1">
    <location>
        <begin position="7"/>
        <end position="184"/>
    </location>
</feature>
<dbReference type="Pfam" id="PF13460">
    <property type="entry name" value="NAD_binding_10"/>
    <property type="match status" value="1"/>
</dbReference>
<dbReference type="InterPro" id="IPR016040">
    <property type="entry name" value="NAD(P)-bd_dom"/>
</dbReference>
<dbReference type="SUPFAM" id="SSF51735">
    <property type="entry name" value="NAD(P)-binding Rossmann-fold domains"/>
    <property type="match status" value="1"/>
</dbReference>
<evidence type="ECO:0000313" key="2">
    <source>
        <dbReference type="EMBL" id="RDW99437.1"/>
    </source>
</evidence>
<keyword evidence="3" id="KW-1185">Reference proteome</keyword>